<dbReference type="InterPro" id="IPR002781">
    <property type="entry name" value="TM_pro_TauE-like"/>
</dbReference>
<keyword evidence="7 8" id="KW-0472">Membrane</keyword>
<dbReference type="Pfam" id="PF01925">
    <property type="entry name" value="TauE"/>
    <property type="match status" value="1"/>
</dbReference>
<accession>A0A369API2</accession>
<keyword evidence="10" id="KW-1185">Reference proteome</keyword>
<keyword evidence="4 8" id="KW-1003">Cell membrane</keyword>
<evidence type="ECO:0000256" key="2">
    <source>
        <dbReference type="ARBA" id="ARBA00009142"/>
    </source>
</evidence>
<dbReference type="GO" id="GO:0005886">
    <property type="term" value="C:plasma membrane"/>
    <property type="evidence" value="ECO:0007669"/>
    <property type="project" value="UniProtKB-SubCell"/>
</dbReference>
<feature type="transmembrane region" description="Helical" evidence="8">
    <location>
        <begin position="185"/>
        <end position="209"/>
    </location>
</feature>
<feature type="transmembrane region" description="Helical" evidence="8">
    <location>
        <begin position="43"/>
        <end position="61"/>
    </location>
</feature>
<feature type="transmembrane region" description="Helical" evidence="8">
    <location>
        <begin position="73"/>
        <end position="96"/>
    </location>
</feature>
<name>A0A369API2_9BURK</name>
<keyword evidence="3" id="KW-0813">Transport</keyword>
<comment type="similarity">
    <text evidence="2 8">Belongs to the 4-toluene sulfonate uptake permease (TSUP) (TC 2.A.102) family.</text>
</comment>
<reference evidence="9 10" key="1">
    <citation type="submission" date="2018-07" db="EMBL/GenBank/DDBJ databases">
        <title>Genomic Encyclopedia of Type Strains, Phase IV (KMG-IV): sequencing the most valuable type-strain genomes for metagenomic binning, comparative biology and taxonomic classification.</title>
        <authorList>
            <person name="Goeker M."/>
        </authorList>
    </citation>
    <scope>NUCLEOTIDE SEQUENCE [LARGE SCALE GENOMIC DNA]</scope>
    <source>
        <strain evidence="9 10">DSM 100911</strain>
    </source>
</reference>
<dbReference type="InterPro" id="IPR052017">
    <property type="entry name" value="TSUP"/>
</dbReference>
<evidence type="ECO:0000256" key="1">
    <source>
        <dbReference type="ARBA" id="ARBA00004651"/>
    </source>
</evidence>
<evidence type="ECO:0000313" key="9">
    <source>
        <dbReference type="EMBL" id="RCX11091.1"/>
    </source>
</evidence>
<evidence type="ECO:0000256" key="7">
    <source>
        <dbReference type="ARBA" id="ARBA00023136"/>
    </source>
</evidence>
<feature type="transmembrane region" description="Helical" evidence="8">
    <location>
        <begin position="246"/>
        <end position="264"/>
    </location>
</feature>
<sequence>MQRSKIQRKQLLEKEQKCKMLRLLQALVLYGIFAGFAAPALAWSILLILILIFLAGLWAGVQNALAGGGSFITLPALMLAGMSPLAANITSTVALFPGQITSGLAGRRLVTGAGRLPFWALFVISIAGGAAGGLLLLHTPPTVFARLVPWLVLFATVVFAWGSFFRKTGDQATHIGPVAAGIAQFLIAIYGGYFGGGIGFLMIAALTMAGLPTRNAGATKNALAGVMNASAVALFVTSPELHWREALVLCAGAIGGGLIGSWALQRVNERALRVAIVCIGLALTVGLFLKPV</sequence>
<comment type="subcellular location">
    <subcellularLocation>
        <location evidence="1 8">Cell membrane</location>
        <topology evidence="1 8">Multi-pass membrane protein</topology>
    </subcellularLocation>
</comment>
<keyword evidence="6 8" id="KW-1133">Transmembrane helix</keyword>
<protein>
    <recommendedName>
        <fullName evidence="8">Probable membrane transporter protein</fullName>
    </recommendedName>
</protein>
<evidence type="ECO:0000256" key="4">
    <source>
        <dbReference type="ARBA" id="ARBA00022475"/>
    </source>
</evidence>
<evidence type="ECO:0000256" key="8">
    <source>
        <dbReference type="RuleBase" id="RU363041"/>
    </source>
</evidence>
<dbReference type="AlphaFoldDB" id="A0A369API2"/>
<dbReference type="PANTHER" id="PTHR30269:SF0">
    <property type="entry name" value="MEMBRANE TRANSPORTER PROTEIN YFCA-RELATED"/>
    <property type="match status" value="1"/>
</dbReference>
<evidence type="ECO:0000256" key="6">
    <source>
        <dbReference type="ARBA" id="ARBA00022989"/>
    </source>
</evidence>
<feature type="transmembrane region" description="Helical" evidence="8">
    <location>
        <begin position="144"/>
        <end position="165"/>
    </location>
</feature>
<proteinExistence type="inferred from homology"/>
<evidence type="ECO:0000256" key="3">
    <source>
        <dbReference type="ARBA" id="ARBA00022448"/>
    </source>
</evidence>
<keyword evidence="5 8" id="KW-0812">Transmembrane</keyword>
<dbReference type="EMBL" id="QPJU01000002">
    <property type="protein sequence ID" value="RCX11091.1"/>
    <property type="molecule type" value="Genomic_DNA"/>
</dbReference>
<feature type="transmembrane region" description="Helical" evidence="8">
    <location>
        <begin position="116"/>
        <end position="137"/>
    </location>
</feature>
<dbReference type="Proteomes" id="UP000252174">
    <property type="component" value="Unassembled WGS sequence"/>
</dbReference>
<gene>
    <name evidence="9" type="ORF">DFR45_102494</name>
</gene>
<evidence type="ECO:0000313" key="10">
    <source>
        <dbReference type="Proteomes" id="UP000252174"/>
    </source>
</evidence>
<comment type="caution">
    <text evidence="9">The sequence shown here is derived from an EMBL/GenBank/DDBJ whole genome shotgun (WGS) entry which is preliminary data.</text>
</comment>
<organism evidence="9 10">
    <name type="scientific">Extensimonas vulgaris</name>
    <dbReference type="NCBI Taxonomy" id="1031594"/>
    <lineage>
        <taxon>Bacteria</taxon>
        <taxon>Pseudomonadati</taxon>
        <taxon>Pseudomonadota</taxon>
        <taxon>Betaproteobacteria</taxon>
        <taxon>Burkholderiales</taxon>
        <taxon>Comamonadaceae</taxon>
        <taxon>Extensimonas</taxon>
    </lineage>
</organism>
<evidence type="ECO:0000256" key="5">
    <source>
        <dbReference type="ARBA" id="ARBA00022692"/>
    </source>
</evidence>
<feature type="transmembrane region" description="Helical" evidence="8">
    <location>
        <begin position="271"/>
        <end position="289"/>
    </location>
</feature>
<dbReference type="PANTHER" id="PTHR30269">
    <property type="entry name" value="TRANSMEMBRANE PROTEIN YFCA"/>
    <property type="match status" value="1"/>
</dbReference>